<reference evidence="1" key="1">
    <citation type="submission" date="2021-06" db="EMBL/GenBank/DDBJ databases">
        <authorList>
            <person name="Kallberg Y."/>
            <person name="Tangrot J."/>
            <person name="Rosling A."/>
        </authorList>
    </citation>
    <scope>NUCLEOTIDE SEQUENCE</scope>
    <source>
        <strain evidence="1">AZ414A</strain>
    </source>
</reference>
<organism evidence="1 2">
    <name type="scientific">Diversispora eburnea</name>
    <dbReference type="NCBI Taxonomy" id="1213867"/>
    <lineage>
        <taxon>Eukaryota</taxon>
        <taxon>Fungi</taxon>
        <taxon>Fungi incertae sedis</taxon>
        <taxon>Mucoromycota</taxon>
        <taxon>Glomeromycotina</taxon>
        <taxon>Glomeromycetes</taxon>
        <taxon>Diversisporales</taxon>
        <taxon>Diversisporaceae</taxon>
        <taxon>Diversispora</taxon>
    </lineage>
</organism>
<evidence type="ECO:0000313" key="1">
    <source>
        <dbReference type="EMBL" id="CAG8516871.1"/>
    </source>
</evidence>
<keyword evidence="2" id="KW-1185">Reference proteome</keyword>
<sequence>QEEIQNLSSSDEIQISQDIDNSSLMFTFFSQLSNTSNVESRSNSNELERYCQIENLLIHEKNDPLIW</sequence>
<dbReference type="Proteomes" id="UP000789706">
    <property type="component" value="Unassembled WGS sequence"/>
</dbReference>
<protein>
    <submittedName>
        <fullName evidence="1">3509_t:CDS:1</fullName>
    </submittedName>
</protein>
<dbReference type="AlphaFoldDB" id="A0A9N9A2K6"/>
<gene>
    <name evidence="1" type="ORF">DEBURN_LOCUS5462</name>
</gene>
<evidence type="ECO:0000313" key="2">
    <source>
        <dbReference type="Proteomes" id="UP000789706"/>
    </source>
</evidence>
<dbReference type="EMBL" id="CAJVPK010000488">
    <property type="protein sequence ID" value="CAG8516871.1"/>
    <property type="molecule type" value="Genomic_DNA"/>
</dbReference>
<feature type="non-terminal residue" evidence="1">
    <location>
        <position position="1"/>
    </location>
</feature>
<proteinExistence type="predicted"/>
<accession>A0A9N9A2K6</accession>
<comment type="caution">
    <text evidence="1">The sequence shown here is derived from an EMBL/GenBank/DDBJ whole genome shotgun (WGS) entry which is preliminary data.</text>
</comment>
<name>A0A9N9A2K6_9GLOM</name>